<evidence type="ECO:0000313" key="1">
    <source>
        <dbReference type="EMBL" id="KAG8036253.1"/>
    </source>
</evidence>
<dbReference type="Proteomes" id="UP000729913">
    <property type="component" value="Unassembled WGS sequence"/>
</dbReference>
<sequence length="59" mass="6912">MVTNICSSQIYSIWLCVPRLKQMCWQALLYYIPNIPLLTEDQVIALGIKWDVFTSLNYT</sequence>
<evidence type="ECO:0000313" key="2">
    <source>
        <dbReference type="Proteomes" id="UP000729913"/>
    </source>
</evidence>
<reference evidence="1" key="2">
    <citation type="submission" date="2021-04" db="EMBL/GenBank/DDBJ databases">
        <title>Genome-wide patterns of bracovirus chromosomal integration into multiple host tissues during parasitism.</title>
        <authorList>
            <person name="Chebbi M.A.C."/>
        </authorList>
    </citation>
    <scope>NUCLEOTIDE SEQUENCE</scope>
    <source>
        <tissue evidence="1">Whole body</tissue>
    </source>
</reference>
<dbReference type="EMBL" id="JAAOIC020000049">
    <property type="protein sequence ID" value="KAG8036253.1"/>
    <property type="molecule type" value="Genomic_DNA"/>
</dbReference>
<name>A0A8J5QLS3_9HYME</name>
<dbReference type="OrthoDB" id="7676067at2759"/>
<gene>
    <name evidence="1" type="ORF">G9C98_004833</name>
</gene>
<proteinExistence type="predicted"/>
<organism evidence="1 2">
    <name type="scientific">Cotesia typhae</name>
    <dbReference type="NCBI Taxonomy" id="2053667"/>
    <lineage>
        <taxon>Eukaryota</taxon>
        <taxon>Metazoa</taxon>
        <taxon>Ecdysozoa</taxon>
        <taxon>Arthropoda</taxon>
        <taxon>Hexapoda</taxon>
        <taxon>Insecta</taxon>
        <taxon>Pterygota</taxon>
        <taxon>Neoptera</taxon>
        <taxon>Endopterygota</taxon>
        <taxon>Hymenoptera</taxon>
        <taxon>Apocrita</taxon>
        <taxon>Ichneumonoidea</taxon>
        <taxon>Braconidae</taxon>
        <taxon>Microgastrinae</taxon>
        <taxon>Cotesia</taxon>
    </lineage>
</organism>
<keyword evidence="2" id="KW-1185">Reference proteome</keyword>
<comment type="caution">
    <text evidence="1">The sequence shown here is derived from an EMBL/GenBank/DDBJ whole genome shotgun (WGS) entry which is preliminary data.</text>
</comment>
<reference evidence="1" key="1">
    <citation type="submission" date="2020-03" db="EMBL/GenBank/DDBJ databases">
        <authorList>
            <person name="Chebbi M.A."/>
            <person name="Drezen J.M."/>
        </authorList>
    </citation>
    <scope>NUCLEOTIDE SEQUENCE</scope>
    <source>
        <tissue evidence="1">Whole body</tissue>
    </source>
</reference>
<dbReference type="AlphaFoldDB" id="A0A8J5QLS3"/>
<accession>A0A8J5QLS3</accession>
<protein>
    <submittedName>
        <fullName evidence="1">Uncharacterized protein</fullName>
    </submittedName>
</protein>